<evidence type="ECO:0000313" key="2">
    <source>
        <dbReference type="EMBL" id="GES15440.1"/>
    </source>
</evidence>
<gene>
    <name evidence="2" type="ORF">Amac_090370</name>
</gene>
<sequence>MPAGTGARFSGGMSDSFRRHAAAGSLVAWPVLLFLAFLTSPPGTDHNPALFLAHTTKVQVSAVLFLWATAAMIPGMLALAGLLRERAPRLANLGAAVGMIGSAAAVSLFMTDFYDLALAQTLPADQAVAVTAAAGDMAGFVYGILIPAFLSHVGALILTISLAATRVGPWWLPVLVVAGIAIPFLTAEQPPAVQSTGALCQLVAYGWAAWRVLRTPIPARG</sequence>
<evidence type="ECO:0008006" key="4">
    <source>
        <dbReference type="Google" id="ProtNLM"/>
    </source>
</evidence>
<organism evidence="2 3">
    <name type="scientific">Acrocarpospora macrocephala</name>
    <dbReference type="NCBI Taxonomy" id="150177"/>
    <lineage>
        <taxon>Bacteria</taxon>
        <taxon>Bacillati</taxon>
        <taxon>Actinomycetota</taxon>
        <taxon>Actinomycetes</taxon>
        <taxon>Streptosporangiales</taxon>
        <taxon>Streptosporangiaceae</taxon>
        <taxon>Acrocarpospora</taxon>
    </lineage>
</organism>
<dbReference type="EMBL" id="BLAE01000076">
    <property type="protein sequence ID" value="GES15440.1"/>
    <property type="molecule type" value="Genomic_DNA"/>
</dbReference>
<name>A0A5M3X336_9ACTN</name>
<reference evidence="2 3" key="1">
    <citation type="submission" date="2019-10" db="EMBL/GenBank/DDBJ databases">
        <title>Whole genome shotgun sequence of Acrocarpospora macrocephala NBRC 16266.</title>
        <authorList>
            <person name="Ichikawa N."/>
            <person name="Kimura A."/>
            <person name="Kitahashi Y."/>
            <person name="Komaki H."/>
            <person name="Oguchi A."/>
        </authorList>
    </citation>
    <scope>NUCLEOTIDE SEQUENCE [LARGE SCALE GENOMIC DNA]</scope>
    <source>
        <strain evidence="2 3">NBRC 16266</strain>
    </source>
</reference>
<feature type="transmembrane region" description="Helical" evidence="1">
    <location>
        <begin position="193"/>
        <end position="213"/>
    </location>
</feature>
<keyword evidence="1" id="KW-0812">Transmembrane</keyword>
<accession>A0A5M3X336</accession>
<feature type="transmembrane region" description="Helical" evidence="1">
    <location>
        <begin position="90"/>
        <end position="110"/>
    </location>
</feature>
<keyword evidence="1" id="KW-1133">Transmembrane helix</keyword>
<protein>
    <recommendedName>
        <fullName evidence="4">DUF4386 domain-containing protein</fullName>
    </recommendedName>
</protein>
<feature type="transmembrane region" description="Helical" evidence="1">
    <location>
        <begin position="170"/>
        <end position="187"/>
    </location>
</feature>
<dbReference type="Proteomes" id="UP000331127">
    <property type="component" value="Unassembled WGS sequence"/>
</dbReference>
<feature type="transmembrane region" description="Helical" evidence="1">
    <location>
        <begin position="21"/>
        <end position="40"/>
    </location>
</feature>
<keyword evidence="3" id="KW-1185">Reference proteome</keyword>
<evidence type="ECO:0000313" key="3">
    <source>
        <dbReference type="Proteomes" id="UP000331127"/>
    </source>
</evidence>
<dbReference type="AlphaFoldDB" id="A0A5M3X336"/>
<evidence type="ECO:0000256" key="1">
    <source>
        <dbReference type="SAM" id="Phobius"/>
    </source>
</evidence>
<feature type="transmembrane region" description="Helical" evidence="1">
    <location>
        <begin position="140"/>
        <end position="163"/>
    </location>
</feature>
<feature type="transmembrane region" description="Helical" evidence="1">
    <location>
        <begin position="60"/>
        <end position="83"/>
    </location>
</feature>
<comment type="caution">
    <text evidence="2">The sequence shown here is derived from an EMBL/GenBank/DDBJ whole genome shotgun (WGS) entry which is preliminary data.</text>
</comment>
<proteinExistence type="predicted"/>
<keyword evidence="1" id="KW-0472">Membrane</keyword>